<reference evidence="1 2" key="1">
    <citation type="submission" date="2023-05" db="EMBL/GenBank/DDBJ databases">
        <authorList>
            <person name="Guo Y."/>
        </authorList>
    </citation>
    <scope>NUCLEOTIDE SEQUENCE [LARGE SCALE GENOMIC DNA]</scope>
    <source>
        <strain evidence="1 2">GR2756</strain>
    </source>
</reference>
<organism evidence="1 2">
    <name type="scientific">Sphingosinicella rhizophila</name>
    <dbReference type="NCBI Taxonomy" id="3050082"/>
    <lineage>
        <taxon>Bacteria</taxon>
        <taxon>Pseudomonadati</taxon>
        <taxon>Pseudomonadota</taxon>
        <taxon>Alphaproteobacteria</taxon>
        <taxon>Sphingomonadales</taxon>
        <taxon>Sphingosinicellaceae</taxon>
        <taxon>Sphingosinicella</taxon>
    </lineage>
</organism>
<gene>
    <name evidence="1" type="ORF">RQX22_07075</name>
</gene>
<accession>A0ABU3Q5L4</accession>
<protein>
    <submittedName>
        <fullName evidence="1">Uncharacterized protein</fullName>
    </submittedName>
</protein>
<evidence type="ECO:0000313" key="2">
    <source>
        <dbReference type="Proteomes" id="UP001259572"/>
    </source>
</evidence>
<dbReference type="RefSeq" id="WP_315724986.1">
    <property type="nucleotide sequence ID" value="NZ_JAVUPU010000003.1"/>
</dbReference>
<comment type="caution">
    <text evidence="1">The sequence shown here is derived from an EMBL/GenBank/DDBJ whole genome shotgun (WGS) entry which is preliminary data.</text>
</comment>
<keyword evidence="2" id="KW-1185">Reference proteome</keyword>
<evidence type="ECO:0000313" key="1">
    <source>
        <dbReference type="EMBL" id="MDT9598704.1"/>
    </source>
</evidence>
<proteinExistence type="predicted"/>
<name>A0ABU3Q5L4_9SPHN</name>
<dbReference type="EMBL" id="JAVUPU010000003">
    <property type="protein sequence ID" value="MDT9598704.1"/>
    <property type="molecule type" value="Genomic_DNA"/>
</dbReference>
<sequence>MGVQNATLALFLTATVLDSVELSVSQNIYGVLMLLNAGILIRIFRKKLVCDPVASTDMSADVDVGASAHVGNQG</sequence>
<dbReference type="Proteomes" id="UP001259572">
    <property type="component" value="Unassembled WGS sequence"/>
</dbReference>